<proteinExistence type="predicted"/>
<evidence type="ECO:0000313" key="1">
    <source>
        <dbReference type="EMBL" id="GBO45111.1"/>
    </source>
</evidence>
<keyword evidence="2" id="KW-1185">Reference proteome</keyword>
<accession>A0A4Y2X6E4</accession>
<feature type="non-terminal residue" evidence="1">
    <location>
        <position position="137"/>
    </location>
</feature>
<gene>
    <name evidence="1" type="ORF">AVEN_85820_1</name>
</gene>
<reference evidence="1 2" key="1">
    <citation type="journal article" date="2019" name="Sci. Rep.">
        <title>Orb-weaving spider Araneus ventricosus genome elucidates the spidroin gene catalogue.</title>
        <authorList>
            <person name="Kono N."/>
            <person name="Nakamura H."/>
            <person name="Ohtoshi R."/>
            <person name="Moran D.A.P."/>
            <person name="Shinohara A."/>
            <person name="Yoshida Y."/>
            <person name="Fujiwara M."/>
            <person name="Mori M."/>
            <person name="Tomita M."/>
            <person name="Arakawa K."/>
        </authorList>
    </citation>
    <scope>NUCLEOTIDE SEQUENCE [LARGE SCALE GENOMIC DNA]</scope>
</reference>
<protein>
    <submittedName>
        <fullName evidence="1">Uncharacterized protein</fullName>
    </submittedName>
</protein>
<name>A0A4Y2X6E4_ARAVE</name>
<comment type="caution">
    <text evidence="1">The sequence shown here is derived from an EMBL/GenBank/DDBJ whole genome shotgun (WGS) entry which is preliminary data.</text>
</comment>
<organism evidence="1 2">
    <name type="scientific">Araneus ventricosus</name>
    <name type="common">Orbweaver spider</name>
    <name type="synonym">Epeira ventricosa</name>
    <dbReference type="NCBI Taxonomy" id="182803"/>
    <lineage>
        <taxon>Eukaryota</taxon>
        <taxon>Metazoa</taxon>
        <taxon>Ecdysozoa</taxon>
        <taxon>Arthropoda</taxon>
        <taxon>Chelicerata</taxon>
        <taxon>Arachnida</taxon>
        <taxon>Araneae</taxon>
        <taxon>Araneomorphae</taxon>
        <taxon>Entelegynae</taxon>
        <taxon>Araneoidea</taxon>
        <taxon>Araneidae</taxon>
        <taxon>Araneus</taxon>
    </lineage>
</organism>
<dbReference type="OrthoDB" id="6423960at2759"/>
<dbReference type="AlphaFoldDB" id="A0A4Y2X6E4"/>
<sequence>MAHPLPKKAHPVIGVEVIQLHHSCNLRRSENPLTYPAASHPRTRGFVEGWILPKPDMKIIVPVDFPTYQVFYKIFVLPETTDSSEDLQFQFTISEKTRLNIQGNGASDNKKRKILSIDRHNGTLWLNRRVADMDFFK</sequence>
<evidence type="ECO:0000313" key="2">
    <source>
        <dbReference type="Proteomes" id="UP000499080"/>
    </source>
</evidence>
<dbReference type="Proteomes" id="UP000499080">
    <property type="component" value="Unassembled WGS sequence"/>
</dbReference>
<dbReference type="EMBL" id="BGPR01072124">
    <property type="protein sequence ID" value="GBO45111.1"/>
    <property type="molecule type" value="Genomic_DNA"/>
</dbReference>